<dbReference type="GO" id="GO:0008170">
    <property type="term" value="F:N-methyltransferase activity"/>
    <property type="evidence" value="ECO:0007669"/>
    <property type="project" value="InterPro"/>
</dbReference>
<proteinExistence type="inferred from homology"/>
<keyword evidence="3 8" id="KW-0489">Methyltransferase</keyword>
<dbReference type="RefSeq" id="WP_116393123.1">
    <property type="nucleotide sequence ID" value="NZ_QUQO01000002.1"/>
</dbReference>
<dbReference type="EMBL" id="QUQO01000002">
    <property type="protein sequence ID" value="RFB01407.1"/>
    <property type="molecule type" value="Genomic_DNA"/>
</dbReference>
<evidence type="ECO:0000256" key="6">
    <source>
        <dbReference type="ARBA" id="ARBA00047942"/>
    </source>
</evidence>
<dbReference type="InParanoid" id="A0A371R7J8"/>
<dbReference type="GO" id="GO:0003677">
    <property type="term" value="F:DNA binding"/>
    <property type="evidence" value="ECO:0007669"/>
    <property type="project" value="InterPro"/>
</dbReference>
<evidence type="ECO:0000256" key="2">
    <source>
        <dbReference type="ARBA" id="ARBA00011900"/>
    </source>
</evidence>
<keyword evidence="5" id="KW-0949">S-adenosyl-L-methionine</keyword>
<dbReference type="GO" id="GO:0032259">
    <property type="term" value="P:methylation"/>
    <property type="evidence" value="ECO:0007669"/>
    <property type="project" value="UniProtKB-KW"/>
</dbReference>
<comment type="caution">
    <text evidence="8">The sequence shown here is derived from an EMBL/GenBank/DDBJ whole genome shotgun (WGS) entry which is preliminary data.</text>
</comment>
<dbReference type="OrthoDB" id="9816043at2"/>
<comment type="similarity">
    <text evidence="1">Belongs to the N(4)/N(6)-methyltransferase family.</text>
</comment>
<dbReference type="AlphaFoldDB" id="A0A371R7J8"/>
<dbReference type="InterPro" id="IPR029063">
    <property type="entry name" value="SAM-dependent_MTases_sf"/>
</dbReference>
<sequence>MTQNDKQRARLISLLKELFQLDQPDLDFGLYRIMHAKADQVSRFLEDDLLKIIQDAFGEADTDALKTAEKAYADAREKAKADGVPEEAIENFKPVQQAKAALGAVRNADTHEGDVYDHLYRFFERYYDAGDFMSRRYFARETDGKAAPYAVPYDGREVYLHWANRDQYYIKTSEYLTNFTFDPTKAPEHPKLDTAKPMTVHSRIVSASEGEHNNVKASEQTERFFLIHEAEPVKLETNEAGEPELVLQFEYRADPKKSGQSGTWAKKRLEEAAQAIKAALPKLEGAEAFTAALMTPAPTEKQKDRTLLEKYLAQYTARNTMDYFIHKDLGGFLRRELDFYIKNEIMRLDDIETADAPQVEAYLARVKVLRRIARHLIDFLAQLEDFQKKLWLKKKFVTDTQYCITLDRIPEDFYPEIAANDAQREEWVRLFAIDDLDGYSTPLTVDFLKANDKLLIDTALFGADFRDQMVAEMQGLDAGLGGLLIHSENFQAIRHADRKLKRTVKCTYIDPPYNAATSEILYKNAYKHSSWVTLMRDRMLAAQSVMSEDGSMVIAIDENEVERLGLLIDDCFPNFARTCVSVIHNKKGIQGSFFSYNNEFAYFILPPSLSRLNETEIPEADWDYSNLRNWGTESLRTDARNCFYPIFVKGDQIVGVGPVSDDDFHPESANIEQEDGTIAVYPIDKEGVERKWRYAQDTVGRIVPTLKVEINGKGIIQIKKPKTHDKFKTVWDRNEYIAGDFGTKVLTNMGFPKGAFDFPKSVHTVKDSIFAVSGTTDITFDFFAGSGTTAQAVLDLNGRDGGARKYVLAEMGDYFDKVTRPRVTKAAYSLEWKDGKPVSRDGLSHAFKYLRLESYEDTLNNLALRPSPDLGAAGEDFSRDYMLKYWLDFETKGSPSLLNIQTFDDPTDYRLNIKTPGTDEYTERAIDLVETLNWLIGLHVEHLDRWRGFDATFKREPDPELPKDETTRLIVDGKLTESDAGKWRFRKVEGYTLTTPGDDTSREKTLVIWRVLTGNLEEDNLMLDEWFRKYRLSTQDTEFDVIFVNGSNNLPNLRQEGESWKVRLLEEAFHQAMWDVEG</sequence>
<feature type="domain" description="DNA methylase N-4/N-6" evidence="7">
    <location>
        <begin position="504"/>
        <end position="799"/>
    </location>
</feature>
<keyword evidence="9" id="KW-1185">Reference proteome</keyword>
<dbReference type="Proteomes" id="UP000264589">
    <property type="component" value="Unassembled WGS sequence"/>
</dbReference>
<evidence type="ECO:0000259" key="7">
    <source>
        <dbReference type="Pfam" id="PF01555"/>
    </source>
</evidence>
<accession>A0A371R7J8</accession>
<comment type="catalytic activity">
    <reaction evidence="6">
        <text>a 2'-deoxyadenosine in DNA + S-adenosyl-L-methionine = an N(6)-methyl-2'-deoxyadenosine in DNA + S-adenosyl-L-homocysteine + H(+)</text>
        <dbReference type="Rhea" id="RHEA:15197"/>
        <dbReference type="Rhea" id="RHEA-COMP:12418"/>
        <dbReference type="Rhea" id="RHEA-COMP:12419"/>
        <dbReference type="ChEBI" id="CHEBI:15378"/>
        <dbReference type="ChEBI" id="CHEBI:57856"/>
        <dbReference type="ChEBI" id="CHEBI:59789"/>
        <dbReference type="ChEBI" id="CHEBI:90615"/>
        <dbReference type="ChEBI" id="CHEBI:90616"/>
        <dbReference type="EC" id="2.1.1.72"/>
    </reaction>
</comment>
<dbReference type="SUPFAM" id="SSF53335">
    <property type="entry name" value="S-adenosyl-L-methionine-dependent methyltransferases"/>
    <property type="match status" value="1"/>
</dbReference>
<name>A0A371R7J8_9PROT</name>
<dbReference type="EC" id="2.1.1.72" evidence="2"/>
<keyword evidence="4 8" id="KW-0808">Transferase</keyword>
<organism evidence="8 9">
    <name type="scientific">Parvularcula marina</name>
    <dbReference type="NCBI Taxonomy" id="2292771"/>
    <lineage>
        <taxon>Bacteria</taxon>
        <taxon>Pseudomonadati</taxon>
        <taxon>Pseudomonadota</taxon>
        <taxon>Alphaproteobacteria</taxon>
        <taxon>Parvularculales</taxon>
        <taxon>Parvularculaceae</taxon>
        <taxon>Parvularcula</taxon>
    </lineage>
</organism>
<dbReference type="InterPro" id="IPR002941">
    <property type="entry name" value="DNA_methylase_N4/N6"/>
</dbReference>
<dbReference type="Pfam" id="PF01555">
    <property type="entry name" value="N6_N4_Mtase"/>
    <property type="match status" value="1"/>
</dbReference>
<evidence type="ECO:0000313" key="9">
    <source>
        <dbReference type="Proteomes" id="UP000264589"/>
    </source>
</evidence>
<evidence type="ECO:0000256" key="5">
    <source>
        <dbReference type="ARBA" id="ARBA00022691"/>
    </source>
</evidence>
<protein>
    <recommendedName>
        <fullName evidence="2">site-specific DNA-methyltransferase (adenine-specific)</fullName>
        <ecNumber evidence="2">2.1.1.72</ecNumber>
    </recommendedName>
</protein>
<evidence type="ECO:0000256" key="1">
    <source>
        <dbReference type="ARBA" id="ARBA00006594"/>
    </source>
</evidence>
<dbReference type="PRINTS" id="PR00506">
    <property type="entry name" value="D21N6MTFRASE"/>
</dbReference>
<gene>
    <name evidence="8" type="ORF">DX908_14035</name>
</gene>
<evidence type="ECO:0000256" key="3">
    <source>
        <dbReference type="ARBA" id="ARBA00022603"/>
    </source>
</evidence>
<dbReference type="InterPro" id="IPR002295">
    <property type="entry name" value="N4/N6-MTase_EcoPI_Mod-like"/>
</dbReference>
<dbReference type="GO" id="GO:0009007">
    <property type="term" value="F:site-specific DNA-methyltransferase (adenine-specific) activity"/>
    <property type="evidence" value="ECO:0007669"/>
    <property type="project" value="UniProtKB-EC"/>
</dbReference>
<dbReference type="Gene3D" id="3.40.50.150">
    <property type="entry name" value="Vaccinia Virus protein VP39"/>
    <property type="match status" value="1"/>
</dbReference>
<evidence type="ECO:0000256" key="4">
    <source>
        <dbReference type="ARBA" id="ARBA00022679"/>
    </source>
</evidence>
<reference evidence="8 9" key="1">
    <citation type="submission" date="2018-08" db="EMBL/GenBank/DDBJ databases">
        <title>Parvularcula sp. SM1705, isolated from surface water of the South Sea China.</title>
        <authorList>
            <person name="Sun L."/>
        </authorList>
    </citation>
    <scope>NUCLEOTIDE SEQUENCE [LARGE SCALE GENOMIC DNA]</scope>
    <source>
        <strain evidence="8 9">SM1705</strain>
    </source>
</reference>
<evidence type="ECO:0000313" key="8">
    <source>
        <dbReference type="EMBL" id="RFB01407.1"/>
    </source>
</evidence>